<feature type="domain" description="N-acetyltransferase" evidence="1">
    <location>
        <begin position="9"/>
        <end position="94"/>
    </location>
</feature>
<gene>
    <name evidence="2" type="ORF">FEZ08_01470</name>
</gene>
<proteinExistence type="predicted"/>
<dbReference type="EMBL" id="VBWP01000001">
    <property type="protein sequence ID" value="TLG77314.1"/>
    <property type="molecule type" value="Genomic_DNA"/>
</dbReference>
<comment type="caution">
    <text evidence="2">The sequence shown here is derived from an EMBL/GenBank/DDBJ whole genome shotgun (WGS) entry which is preliminary data.</text>
</comment>
<dbReference type="OrthoDB" id="9793389at2"/>
<accession>A0A5R8QHP7</accession>
<reference evidence="2 3" key="1">
    <citation type="submission" date="2019-05" db="EMBL/GenBank/DDBJ databases">
        <title>Culicoidintestinum kansasii gen. nov., sp. nov. from the gastrointestinal tract of the biting midge, Culicoides sonorensis.</title>
        <authorList>
            <person name="Neupane S."/>
            <person name="Ghosh A."/>
            <person name="Gunther S."/>
            <person name="Martin K."/>
            <person name="Zurek L."/>
        </authorList>
    </citation>
    <scope>NUCLEOTIDE SEQUENCE [LARGE SCALE GENOMIC DNA]</scope>
    <source>
        <strain evidence="2 3">CS-1</strain>
    </source>
</reference>
<organism evidence="2 3">
    <name type="scientific">Culicoidibacter larvae</name>
    <dbReference type="NCBI Taxonomy" id="2579976"/>
    <lineage>
        <taxon>Bacteria</taxon>
        <taxon>Bacillati</taxon>
        <taxon>Bacillota</taxon>
        <taxon>Culicoidibacteria</taxon>
        <taxon>Culicoidibacterales</taxon>
        <taxon>Culicoidibacteraceae</taxon>
        <taxon>Culicoidibacter</taxon>
    </lineage>
</organism>
<dbReference type="GO" id="GO:0016740">
    <property type="term" value="F:transferase activity"/>
    <property type="evidence" value="ECO:0007669"/>
    <property type="project" value="UniProtKB-KW"/>
</dbReference>
<evidence type="ECO:0000313" key="2">
    <source>
        <dbReference type="EMBL" id="TLG77314.1"/>
    </source>
</evidence>
<evidence type="ECO:0000259" key="1">
    <source>
        <dbReference type="PROSITE" id="PS51729"/>
    </source>
</evidence>
<dbReference type="Gene3D" id="3.40.630.30">
    <property type="match status" value="1"/>
</dbReference>
<dbReference type="Pfam" id="PF14542">
    <property type="entry name" value="Acetyltransf_CG"/>
    <property type="match status" value="1"/>
</dbReference>
<evidence type="ECO:0000313" key="3">
    <source>
        <dbReference type="Proteomes" id="UP000306912"/>
    </source>
</evidence>
<keyword evidence="3" id="KW-1185">Reference proteome</keyword>
<dbReference type="PROSITE" id="PS51729">
    <property type="entry name" value="GNAT_YJDJ"/>
    <property type="match status" value="1"/>
</dbReference>
<dbReference type="InterPro" id="IPR031165">
    <property type="entry name" value="GNAT_YJDJ"/>
</dbReference>
<dbReference type="AlphaFoldDB" id="A0A5R8QHP7"/>
<dbReference type="InterPro" id="IPR016181">
    <property type="entry name" value="Acyl_CoA_acyltransferase"/>
</dbReference>
<name>A0A5R8QHP7_9FIRM</name>
<sequence length="94" mass="10996">MRWFVMIVIANNERNRIQLIIDGQEAGIIDYLIYDKYANVSHTEVYPEFAKRGYAELLVKSFINFADNKGYTKKAVCPYALAYFKKNKIDFEAD</sequence>
<dbReference type="InParanoid" id="A0A5R8QHP7"/>
<dbReference type="Proteomes" id="UP000306912">
    <property type="component" value="Unassembled WGS sequence"/>
</dbReference>
<dbReference type="SUPFAM" id="SSF55729">
    <property type="entry name" value="Acyl-CoA N-acyltransferases (Nat)"/>
    <property type="match status" value="1"/>
</dbReference>
<keyword evidence="2" id="KW-0808">Transferase</keyword>
<protein>
    <submittedName>
        <fullName evidence="2">N-acetyltransferase</fullName>
    </submittedName>
</protein>